<accession>A0A811BM53</accession>
<dbReference type="Proteomes" id="UP001253637">
    <property type="component" value="Segment"/>
</dbReference>
<feature type="region of interest" description="Disordered" evidence="1">
    <location>
        <begin position="54"/>
        <end position="178"/>
    </location>
</feature>
<feature type="compositionally biased region" description="Basic and acidic residues" evidence="1">
    <location>
        <begin position="54"/>
        <end position="82"/>
    </location>
</feature>
<evidence type="ECO:0000313" key="3">
    <source>
        <dbReference type="EMBL" id="BCU02994.1"/>
    </source>
</evidence>
<reference evidence="3" key="1">
    <citation type="submission" date="2021-04" db="EMBL/GenBank/DDBJ databases">
        <title>Draft Genome Sequence of Pandoravirus japonicus, Isolated from the Sabaishi River of Niigata, Japan.</title>
        <authorList>
            <person name="Hosokawa N."/>
            <person name="Takahashi H."/>
            <person name="Aoki K."/>
            <person name="Takemura M."/>
        </authorList>
    </citation>
    <scope>NUCLEOTIDE SEQUENCE</scope>
</reference>
<feature type="compositionally biased region" description="Acidic residues" evidence="1">
    <location>
        <begin position="239"/>
        <end position="249"/>
    </location>
</feature>
<feature type="compositionally biased region" description="Basic and acidic residues" evidence="1">
    <location>
        <begin position="198"/>
        <end position="238"/>
    </location>
</feature>
<feature type="region of interest" description="Disordered" evidence="1">
    <location>
        <begin position="198"/>
        <end position="253"/>
    </location>
</feature>
<proteinExistence type="predicted"/>
<organism evidence="3 4">
    <name type="scientific">Pandoravirus japonicus</name>
    <dbReference type="NCBI Taxonomy" id="2823154"/>
    <lineage>
        <taxon>Viruses</taxon>
        <taxon>Pandoravirus</taxon>
    </lineage>
</organism>
<feature type="compositionally biased region" description="Basic residues" evidence="1">
    <location>
        <begin position="83"/>
        <end position="94"/>
    </location>
</feature>
<keyword evidence="2" id="KW-0812">Transmembrane</keyword>
<protein>
    <submittedName>
        <fullName evidence="3">Uncharacterized protein</fullName>
    </submittedName>
</protein>
<keyword evidence="2" id="KW-1133">Transmembrane helix</keyword>
<feature type="region of interest" description="Disordered" evidence="1">
    <location>
        <begin position="1"/>
        <end position="24"/>
    </location>
</feature>
<dbReference type="EMBL" id="LC625835">
    <property type="protein sequence ID" value="BCU02994.1"/>
    <property type="molecule type" value="Genomic_DNA"/>
</dbReference>
<evidence type="ECO:0000256" key="2">
    <source>
        <dbReference type="SAM" id="Phobius"/>
    </source>
</evidence>
<feature type="transmembrane region" description="Helical" evidence="2">
    <location>
        <begin position="28"/>
        <end position="47"/>
    </location>
</feature>
<name>A0A811BM53_9VIRU</name>
<sequence>MPEKKGAAPQDHTRPSPDEPRRRIAHDCTLQTTILFFPLFFFLSFFFCSARPPFEREKEKEKDQDQGDRGDEKRDQGDGQKKQDKKRKSGKRGMLHWPSSQRSPSIDTAPLPRPSPPKAPSVFDRWLADTGRKPARAPPARYTARARRGADPASGGSRPSLCLVWPDGRGPKATATAPLFSFGPATAVHGTAYDGRVENDVEHGSNTGDRDGRSNAGDGEDHHHNNDARGNDDDNEGRGDDDDDDDDYERYDPTLYMVDQSDWRKYIETRLGMGLTHHNVCNCTAGMPTRADVDHFAALLHEVVASHPELGAVESLGGYPETFVVLGAMYADAPRDADDNKAQPKDLFA</sequence>
<keyword evidence="2" id="KW-0472">Membrane</keyword>
<evidence type="ECO:0000313" key="4">
    <source>
        <dbReference type="Proteomes" id="UP001253637"/>
    </source>
</evidence>
<evidence type="ECO:0000256" key="1">
    <source>
        <dbReference type="SAM" id="MobiDB-lite"/>
    </source>
</evidence>